<proteinExistence type="predicted"/>
<reference evidence="1 2" key="1">
    <citation type="submission" date="2017-03" db="EMBL/GenBank/DDBJ databases">
        <title>Genomes of endolithic fungi from Antarctica.</title>
        <authorList>
            <person name="Coleine C."/>
            <person name="Masonjones S."/>
            <person name="Stajich J.E."/>
        </authorList>
    </citation>
    <scope>NUCLEOTIDE SEQUENCE [LARGE SCALE GENOMIC DNA]</scope>
    <source>
        <strain evidence="1 2">CCFEE 5311</strain>
    </source>
</reference>
<dbReference type="AlphaFoldDB" id="A0A4U0TQR0"/>
<evidence type="ECO:0000313" key="2">
    <source>
        <dbReference type="Proteomes" id="UP000310066"/>
    </source>
</evidence>
<comment type="caution">
    <text evidence="1">The sequence shown here is derived from an EMBL/GenBank/DDBJ whole genome shotgun (WGS) entry which is preliminary data.</text>
</comment>
<accession>A0A4U0TQR0</accession>
<protein>
    <submittedName>
        <fullName evidence="1">Uncharacterized protein</fullName>
    </submittedName>
</protein>
<dbReference type="EMBL" id="NAJP01000183">
    <property type="protein sequence ID" value="TKA24367.1"/>
    <property type="molecule type" value="Genomic_DNA"/>
</dbReference>
<dbReference type="Proteomes" id="UP000310066">
    <property type="component" value="Unassembled WGS sequence"/>
</dbReference>
<name>A0A4U0TQR0_9PEZI</name>
<organism evidence="1 2">
    <name type="scientific">Friedmanniomyces endolithicus</name>
    <dbReference type="NCBI Taxonomy" id="329885"/>
    <lineage>
        <taxon>Eukaryota</taxon>
        <taxon>Fungi</taxon>
        <taxon>Dikarya</taxon>
        <taxon>Ascomycota</taxon>
        <taxon>Pezizomycotina</taxon>
        <taxon>Dothideomycetes</taxon>
        <taxon>Dothideomycetidae</taxon>
        <taxon>Mycosphaerellales</taxon>
        <taxon>Teratosphaeriaceae</taxon>
        <taxon>Friedmanniomyces</taxon>
    </lineage>
</organism>
<evidence type="ECO:0000313" key="1">
    <source>
        <dbReference type="EMBL" id="TKA24367.1"/>
    </source>
</evidence>
<gene>
    <name evidence="1" type="ORF">B0A54_17816</name>
</gene>
<sequence length="119" mass="14030">MTLLDVHSTLDALALKYQMCRRFACNKAWNIRTIVGFRYLEGEAQYKLSWENSVLPDWDLVCVLIDRYPLGNNVKELYRPIEDDEEVVVVWQETWVSANLLVHGKGLLLHEFWVRIYGE</sequence>